<dbReference type="STRING" id="1045774.SAMN05421872_109241"/>
<gene>
    <name evidence="2" type="ORF">SAMN05421872_109241</name>
</gene>
<dbReference type="RefSeq" id="WP_090859124.1">
    <property type="nucleotide sequence ID" value="NZ_FMZM01000009.1"/>
</dbReference>
<dbReference type="PANTHER" id="PTHR43546">
    <property type="entry name" value="UPF0173 METAL-DEPENDENT HYDROLASE MJ1163-RELATED"/>
    <property type="match status" value="1"/>
</dbReference>
<dbReference type="SUPFAM" id="SSF56281">
    <property type="entry name" value="Metallo-hydrolase/oxidoreductase"/>
    <property type="match status" value="1"/>
</dbReference>
<dbReference type="AlphaFoldDB" id="A0A1G6WC64"/>
<dbReference type="EMBL" id="FMZM01000009">
    <property type="protein sequence ID" value="SDD63384.1"/>
    <property type="molecule type" value="Genomic_DNA"/>
</dbReference>
<keyword evidence="3" id="KW-1185">Reference proteome</keyword>
<evidence type="ECO:0000259" key="1">
    <source>
        <dbReference type="Pfam" id="PF12706"/>
    </source>
</evidence>
<evidence type="ECO:0000313" key="2">
    <source>
        <dbReference type="EMBL" id="SDD63384.1"/>
    </source>
</evidence>
<accession>A0A1G6WC64</accession>
<dbReference type="Gene3D" id="3.60.15.10">
    <property type="entry name" value="Ribonuclease Z/Hydroxyacylglutathione hydrolase-like"/>
    <property type="match status" value="1"/>
</dbReference>
<dbReference type="Proteomes" id="UP000199034">
    <property type="component" value="Unassembled WGS sequence"/>
</dbReference>
<dbReference type="OrthoDB" id="9805728at2"/>
<reference evidence="2 3" key="1">
    <citation type="submission" date="2016-10" db="EMBL/GenBank/DDBJ databases">
        <authorList>
            <person name="de Groot N.N."/>
        </authorList>
    </citation>
    <scope>NUCLEOTIDE SEQUENCE [LARGE SCALE GENOMIC DNA]</scope>
    <source>
        <strain evidence="2 3">CGMCC 4.6858</strain>
    </source>
</reference>
<feature type="domain" description="Metallo-beta-lactamase" evidence="1">
    <location>
        <begin position="34"/>
        <end position="200"/>
    </location>
</feature>
<sequence>MTLAITWWGHASATVELEGLRVATDPLHVDRLFHLRRHGPPPAAPAYDADLVLISHLHHDHLHLPTLRRMRPGSTVLVPRGGEGLIPPGYDVRPVAPGEELTVAGATVRVLPATHDGRRHPGSRIRGPAIGFRVERSGVSCWYPGDTGPRDDLAAVGAVDLALVPVGGWGPTLGDEHLDPEQAAVAVAAVGARWTVPVHWGTFWPVGLARLDRRTHQRLFVTPGERFAAALEQDEARALVLAPGERVQCER</sequence>
<dbReference type="InterPro" id="IPR001279">
    <property type="entry name" value="Metallo-B-lactamas"/>
</dbReference>
<protein>
    <submittedName>
        <fullName evidence="2">L-ascorbate metabolism protein UlaG, beta-lactamase superfamily</fullName>
    </submittedName>
</protein>
<organism evidence="2 3">
    <name type="scientific">Nocardioides lianchengensis</name>
    <dbReference type="NCBI Taxonomy" id="1045774"/>
    <lineage>
        <taxon>Bacteria</taxon>
        <taxon>Bacillati</taxon>
        <taxon>Actinomycetota</taxon>
        <taxon>Actinomycetes</taxon>
        <taxon>Propionibacteriales</taxon>
        <taxon>Nocardioidaceae</taxon>
        <taxon>Nocardioides</taxon>
    </lineage>
</organism>
<dbReference type="InterPro" id="IPR036866">
    <property type="entry name" value="RibonucZ/Hydroxyglut_hydro"/>
</dbReference>
<evidence type="ECO:0000313" key="3">
    <source>
        <dbReference type="Proteomes" id="UP000199034"/>
    </source>
</evidence>
<dbReference type="PANTHER" id="PTHR43546:SF3">
    <property type="entry name" value="UPF0173 METAL-DEPENDENT HYDROLASE MJ1163"/>
    <property type="match status" value="1"/>
</dbReference>
<name>A0A1G6WC64_9ACTN</name>
<dbReference type="InterPro" id="IPR050114">
    <property type="entry name" value="UPF0173_UPF0282_UlaG_hydrolase"/>
</dbReference>
<dbReference type="Pfam" id="PF12706">
    <property type="entry name" value="Lactamase_B_2"/>
    <property type="match status" value="1"/>
</dbReference>
<proteinExistence type="predicted"/>